<protein>
    <recommendedName>
        <fullName evidence="3">Excreted virulence factor EspC (Type VII ESX diderm)</fullName>
    </recommendedName>
</protein>
<keyword evidence="2" id="KW-1185">Reference proteome</keyword>
<proteinExistence type="predicted"/>
<dbReference type="RefSeq" id="WP_110342804.1">
    <property type="nucleotide sequence ID" value="NZ_JBHVKT010000096.1"/>
</dbReference>
<dbReference type="AlphaFoldDB" id="A0A318LCI4"/>
<accession>A0A318LCI4</accession>
<comment type="caution">
    <text evidence="1">The sequence shown here is derived from an EMBL/GenBank/DDBJ whole genome shotgun (WGS) entry which is preliminary data.</text>
</comment>
<reference evidence="1 2" key="1">
    <citation type="submission" date="2016-07" db="EMBL/GenBank/DDBJ databases">
        <title>Draft genome sequence of Prauserella sp. YIM 121212, isolated from alkaline soil.</title>
        <authorList>
            <person name="Ruckert C."/>
            <person name="Albersmeier A."/>
            <person name="Jiang C.-L."/>
            <person name="Jiang Y."/>
            <person name="Kalinowski J."/>
            <person name="Schneider O."/>
            <person name="Winkler A."/>
            <person name="Zotchev S.B."/>
        </authorList>
    </citation>
    <scope>NUCLEOTIDE SEQUENCE [LARGE SCALE GENOMIC DNA]</scope>
    <source>
        <strain evidence="1 2">YIM 121212</strain>
    </source>
</reference>
<gene>
    <name evidence="1" type="ORF">BA062_31215</name>
</gene>
<name>A0A318LCI4_9PSEU</name>
<organism evidence="1 2">
    <name type="scientific">Prauserella flavalba</name>
    <dbReference type="NCBI Taxonomy" id="1477506"/>
    <lineage>
        <taxon>Bacteria</taxon>
        <taxon>Bacillati</taxon>
        <taxon>Actinomycetota</taxon>
        <taxon>Actinomycetes</taxon>
        <taxon>Pseudonocardiales</taxon>
        <taxon>Pseudonocardiaceae</taxon>
        <taxon>Prauserella</taxon>
    </lineage>
</organism>
<evidence type="ECO:0000313" key="2">
    <source>
        <dbReference type="Proteomes" id="UP000247892"/>
    </source>
</evidence>
<evidence type="ECO:0008006" key="3">
    <source>
        <dbReference type="Google" id="ProtNLM"/>
    </source>
</evidence>
<dbReference type="Proteomes" id="UP000247892">
    <property type="component" value="Unassembled WGS sequence"/>
</dbReference>
<dbReference type="EMBL" id="MASU01000014">
    <property type="protein sequence ID" value="PXY22008.1"/>
    <property type="molecule type" value="Genomic_DNA"/>
</dbReference>
<dbReference type="OrthoDB" id="3694089at2"/>
<evidence type="ECO:0000313" key="1">
    <source>
        <dbReference type="EMBL" id="PXY22008.1"/>
    </source>
</evidence>
<sequence length="103" mass="10828">MGNGFESTPEDLATHSATVDRLGDRLTQIGTTGADVDLGMETYGIIGQVFSLGARAEIQQTSDAIKEMGTGLSDFGEGVKAAGEQYQLIEQEIQELLGKFGGS</sequence>